<gene>
    <name evidence="1" type="ORF">LCGC14_1208090</name>
</gene>
<proteinExistence type="predicted"/>
<evidence type="ECO:0000313" key="1">
    <source>
        <dbReference type="EMBL" id="KKM93458.1"/>
    </source>
</evidence>
<accession>A0A0F9LJ95</accession>
<name>A0A0F9LJ95_9ZZZZ</name>
<dbReference type="AlphaFoldDB" id="A0A0F9LJ95"/>
<reference evidence="1" key="1">
    <citation type="journal article" date="2015" name="Nature">
        <title>Complex archaea that bridge the gap between prokaryotes and eukaryotes.</title>
        <authorList>
            <person name="Spang A."/>
            <person name="Saw J.H."/>
            <person name="Jorgensen S.L."/>
            <person name="Zaremba-Niedzwiedzka K."/>
            <person name="Martijn J."/>
            <person name="Lind A.E."/>
            <person name="van Eijk R."/>
            <person name="Schleper C."/>
            <person name="Guy L."/>
            <person name="Ettema T.J."/>
        </authorList>
    </citation>
    <scope>NUCLEOTIDE SEQUENCE</scope>
</reference>
<sequence>MSHSVDITLIADQEIRICGKAVNIHSIKSIEVNYTGQITDAFVKQDGEWLSEAKENNEDKDTG</sequence>
<dbReference type="EMBL" id="LAZR01006262">
    <property type="protein sequence ID" value="KKM93458.1"/>
    <property type="molecule type" value="Genomic_DNA"/>
</dbReference>
<comment type="caution">
    <text evidence="1">The sequence shown here is derived from an EMBL/GenBank/DDBJ whole genome shotgun (WGS) entry which is preliminary data.</text>
</comment>
<protein>
    <submittedName>
        <fullName evidence="1">Uncharacterized protein</fullName>
    </submittedName>
</protein>
<organism evidence="1">
    <name type="scientific">marine sediment metagenome</name>
    <dbReference type="NCBI Taxonomy" id="412755"/>
    <lineage>
        <taxon>unclassified sequences</taxon>
        <taxon>metagenomes</taxon>
        <taxon>ecological metagenomes</taxon>
    </lineage>
</organism>